<dbReference type="Proteomes" id="UP001155380">
    <property type="component" value="Unassembled WGS sequence"/>
</dbReference>
<keyword evidence="2" id="KW-0012">Acyltransferase</keyword>
<dbReference type="PROSITE" id="PS51186">
    <property type="entry name" value="GNAT"/>
    <property type="match status" value="1"/>
</dbReference>
<feature type="domain" description="N-acetyltransferase" evidence="1">
    <location>
        <begin position="6"/>
        <end position="156"/>
    </location>
</feature>
<dbReference type="EMBL" id="JAMXLX010000001">
    <property type="protein sequence ID" value="MCO5955479.1"/>
    <property type="molecule type" value="Genomic_DNA"/>
</dbReference>
<dbReference type="InterPro" id="IPR016181">
    <property type="entry name" value="Acyl_CoA_acyltransferase"/>
</dbReference>
<dbReference type="AlphaFoldDB" id="A0AAJ1BSE3"/>
<gene>
    <name evidence="2" type="ORF">NBH21_01735</name>
</gene>
<dbReference type="Gene3D" id="3.40.630.30">
    <property type="match status" value="1"/>
</dbReference>
<accession>A0AAJ1BSE3</accession>
<reference evidence="2" key="1">
    <citation type="submission" date="2022-06" db="EMBL/GenBank/DDBJ databases">
        <authorList>
            <person name="Sun Q."/>
        </authorList>
    </citation>
    <scope>NUCLEOTIDE SEQUENCE</scope>
    <source>
        <strain evidence="2">S101</strain>
    </source>
</reference>
<evidence type="ECO:0000313" key="3">
    <source>
        <dbReference type="Proteomes" id="UP001155380"/>
    </source>
</evidence>
<evidence type="ECO:0000313" key="2">
    <source>
        <dbReference type="EMBL" id="MCO5955479.1"/>
    </source>
</evidence>
<dbReference type="PANTHER" id="PTHR13355">
    <property type="entry name" value="GLUCOSAMINE 6-PHOSPHATE N-ACETYLTRANSFERASE"/>
    <property type="match status" value="1"/>
</dbReference>
<dbReference type="PANTHER" id="PTHR13355:SF11">
    <property type="entry name" value="GLUCOSAMINE 6-PHOSPHATE N-ACETYLTRANSFERASE"/>
    <property type="match status" value="1"/>
</dbReference>
<dbReference type="RefSeq" id="WP_250912236.1">
    <property type="nucleotide sequence ID" value="NZ_JAMXLX010000001.1"/>
</dbReference>
<dbReference type="InterPro" id="IPR000182">
    <property type="entry name" value="GNAT_dom"/>
</dbReference>
<dbReference type="EC" id="2.3.1.-" evidence="2"/>
<dbReference type="Pfam" id="PF00583">
    <property type="entry name" value="Acetyltransf_1"/>
    <property type="match status" value="1"/>
</dbReference>
<organism evidence="2 3">
    <name type="scientific">Ciceribacter sichuanensis</name>
    <dbReference type="NCBI Taxonomy" id="2949647"/>
    <lineage>
        <taxon>Bacteria</taxon>
        <taxon>Pseudomonadati</taxon>
        <taxon>Pseudomonadota</taxon>
        <taxon>Alphaproteobacteria</taxon>
        <taxon>Hyphomicrobiales</taxon>
        <taxon>Rhizobiaceae</taxon>
        <taxon>Ciceribacter</taxon>
    </lineage>
</organism>
<evidence type="ECO:0000259" key="1">
    <source>
        <dbReference type="PROSITE" id="PS51186"/>
    </source>
</evidence>
<sequence>MSVTPLYIRKADQRDLPALVELYQHLSEGDEKPGLPLAEDIFERFGVYEGSAIIVGKVDDTLAASCTLVVIPNLTHGGRSYGLIENVVTHRDFRNRGFGRQLLLKAADLAWAADCYKVMLMTGSKKPETLNFYLGAGFEQSKTGFQMRRVPVRGDA</sequence>
<comment type="caution">
    <text evidence="2">The sequence shown here is derived from an EMBL/GenBank/DDBJ whole genome shotgun (WGS) entry which is preliminary data.</text>
</comment>
<dbReference type="SUPFAM" id="SSF55729">
    <property type="entry name" value="Acyl-CoA N-acyltransferases (Nat)"/>
    <property type="match status" value="1"/>
</dbReference>
<keyword evidence="2" id="KW-0808">Transferase</keyword>
<dbReference type="CDD" id="cd04301">
    <property type="entry name" value="NAT_SF"/>
    <property type="match status" value="1"/>
</dbReference>
<proteinExistence type="predicted"/>
<dbReference type="GO" id="GO:0004343">
    <property type="term" value="F:glucosamine 6-phosphate N-acetyltransferase activity"/>
    <property type="evidence" value="ECO:0007669"/>
    <property type="project" value="TreeGrafter"/>
</dbReference>
<dbReference type="InterPro" id="IPR039143">
    <property type="entry name" value="GNPNAT1-like"/>
</dbReference>
<name>A0AAJ1BSE3_9HYPH</name>
<protein>
    <submittedName>
        <fullName evidence="2">GNAT family N-acetyltransferase</fullName>
        <ecNumber evidence="2">2.3.1.-</ecNumber>
    </submittedName>
</protein>